<organism evidence="1 2">
    <name type="scientific">Larinioides sclopetarius</name>
    <dbReference type="NCBI Taxonomy" id="280406"/>
    <lineage>
        <taxon>Eukaryota</taxon>
        <taxon>Metazoa</taxon>
        <taxon>Ecdysozoa</taxon>
        <taxon>Arthropoda</taxon>
        <taxon>Chelicerata</taxon>
        <taxon>Arachnida</taxon>
        <taxon>Araneae</taxon>
        <taxon>Araneomorphae</taxon>
        <taxon>Entelegynae</taxon>
        <taxon>Araneoidea</taxon>
        <taxon>Araneidae</taxon>
        <taxon>Larinioides</taxon>
    </lineage>
</organism>
<accession>A0AAV2A021</accession>
<evidence type="ECO:0000313" key="2">
    <source>
        <dbReference type="Proteomes" id="UP001497382"/>
    </source>
</evidence>
<dbReference type="EMBL" id="CAXIEN010000102">
    <property type="protein sequence ID" value="CAL1277391.1"/>
    <property type="molecule type" value="Genomic_DNA"/>
</dbReference>
<sequence length="52" mass="6328">VCSSSYLFHPRNCNSKRDENFPRMLTIMIKNKIYVFSCNVKRIQRKNEVYQQ</sequence>
<evidence type="ECO:0000313" key="1">
    <source>
        <dbReference type="EMBL" id="CAL1277391.1"/>
    </source>
</evidence>
<dbReference type="Proteomes" id="UP001497382">
    <property type="component" value="Unassembled WGS sequence"/>
</dbReference>
<reference evidence="1 2" key="1">
    <citation type="submission" date="2024-04" db="EMBL/GenBank/DDBJ databases">
        <authorList>
            <person name="Rising A."/>
            <person name="Reimegard J."/>
            <person name="Sonavane S."/>
            <person name="Akerstrom W."/>
            <person name="Nylinder S."/>
            <person name="Hedman E."/>
            <person name="Kallberg Y."/>
        </authorList>
    </citation>
    <scope>NUCLEOTIDE SEQUENCE [LARGE SCALE GENOMIC DNA]</scope>
</reference>
<dbReference type="AlphaFoldDB" id="A0AAV2A021"/>
<protein>
    <submittedName>
        <fullName evidence="1">Uncharacterized protein</fullName>
    </submittedName>
</protein>
<name>A0AAV2A021_9ARAC</name>
<gene>
    <name evidence="1" type="ORF">LARSCL_LOCUS9200</name>
</gene>
<comment type="caution">
    <text evidence="1">The sequence shown here is derived from an EMBL/GenBank/DDBJ whole genome shotgun (WGS) entry which is preliminary data.</text>
</comment>
<keyword evidence="2" id="KW-1185">Reference proteome</keyword>
<feature type="non-terminal residue" evidence="1">
    <location>
        <position position="1"/>
    </location>
</feature>
<proteinExistence type="predicted"/>